<dbReference type="InterPro" id="IPR011008">
    <property type="entry name" value="Dimeric_a/b-barrel"/>
</dbReference>
<evidence type="ECO:0000313" key="2">
    <source>
        <dbReference type="EMBL" id="TWT38152.1"/>
    </source>
</evidence>
<dbReference type="Gene3D" id="3.30.70.100">
    <property type="match status" value="1"/>
</dbReference>
<dbReference type="Pfam" id="PF07876">
    <property type="entry name" value="Dabb"/>
    <property type="match status" value="1"/>
</dbReference>
<gene>
    <name evidence="2" type="ORF">KOR34_31200</name>
</gene>
<protein>
    <submittedName>
        <fullName evidence="2">Stress responsive A/B Barrel Domain protein</fullName>
    </submittedName>
</protein>
<reference evidence="2 3" key="1">
    <citation type="submission" date="2019-02" db="EMBL/GenBank/DDBJ databases">
        <title>Deep-cultivation of Planctomycetes and their phenomic and genomic characterization uncovers novel biology.</title>
        <authorList>
            <person name="Wiegand S."/>
            <person name="Jogler M."/>
            <person name="Boedeker C."/>
            <person name="Pinto D."/>
            <person name="Vollmers J."/>
            <person name="Rivas-Marin E."/>
            <person name="Kohn T."/>
            <person name="Peeters S.H."/>
            <person name="Heuer A."/>
            <person name="Rast P."/>
            <person name="Oberbeckmann S."/>
            <person name="Bunk B."/>
            <person name="Jeske O."/>
            <person name="Meyerdierks A."/>
            <person name="Storesund J.E."/>
            <person name="Kallscheuer N."/>
            <person name="Luecker S."/>
            <person name="Lage O.M."/>
            <person name="Pohl T."/>
            <person name="Merkel B.J."/>
            <person name="Hornburger P."/>
            <person name="Mueller R.-W."/>
            <person name="Bruemmer F."/>
            <person name="Labrenz M."/>
            <person name="Spormann A.M."/>
            <person name="Op Den Camp H."/>
            <person name="Overmann J."/>
            <person name="Amann R."/>
            <person name="Jetten M.S.M."/>
            <person name="Mascher T."/>
            <person name="Medema M.H."/>
            <person name="Devos D.P."/>
            <person name="Kaster A.-K."/>
            <person name="Ovreas L."/>
            <person name="Rohde M."/>
            <person name="Galperin M.Y."/>
            <person name="Jogler C."/>
        </authorList>
    </citation>
    <scope>NUCLEOTIDE SEQUENCE [LARGE SCALE GENOMIC DNA]</scope>
    <source>
        <strain evidence="2 3">KOR34</strain>
    </source>
</reference>
<keyword evidence="3" id="KW-1185">Reference proteome</keyword>
<accession>A0A5C5VKB7</accession>
<dbReference type="PROSITE" id="PS51502">
    <property type="entry name" value="S_R_A_B_BARREL"/>
    <property type="match status" value="1"/>
</dbReference>
<dbReference type="Proteomes" id="UP000316714">
    <property type="component" value="Unassembled WGS sequence"/>
</dbReference>
<comment type="caution">
    <text evidence="2">The sequence shown here is derived from an EMBL/GenBank/DDBJ whole genome shotgun (WGS) entry which is preliminary data.</text>
</comment>
<evidence type="ECO:0000259" key="1">
    <source>
        <dbReference type="PROSITE" id="PS51502"/>
    </source>
</evidence>
<organism evidence="2 3">
    <name type="scientific">Posidoniimonas corsicana</name>
    <dbReference type="NCBI Taxonomy" id="1938618"/>
    <lineage>
        <taxon>Bacteria</taxon>
        <taxon>Pseudomonadati</taxon>
        <taxon>Planctomycetota</taxon>
        <taxon>Planctomycetia</taxon>
        <taxon>Pirellulales</taxon>
        <taxon>Lacipirellulaceae</taxon>
        <taxon>Posidoniimonas</taxon>
    </lineage>
</organism>
<dbReference type="RefSeq" id="WP_315852855.1">
    <property type="nucleotide sequence ID" value="NZ_SIHJ01000001.1"/>
</dbReference>
<dbReference type="SMART" id="SM00886">
    <property type="entry name" value="Dabb"/>
    <property type="match status" value="1"/>
</dbReference>
<proteinExistence type="predicted"/>
<dbReference type="EMBL" id="SIHJ01000001">
    <property type="protein sequence ID" value="TWT38152.1"/>
    <property type="molecule type" value="Genomic_DNA"/>
</dbReference>
<dbReference type="SUPFAM" id="SSF54909">
    <property type="entry name" value="Dimeric alpha+beta barrel"/>
    <property type="match status" value="1"/>
</dbReference>
<feature type="domain" description="Stress-response A/B barrel" evidence="1">
    <location>
        <begin position="9"/>
        <end position="105"/>
    </location>
</feature>
<dbReference type="AlphaFoldDB" id="A0A5C5VKB7"/>
<name>A0A5C5VKB7_9BACT</name>
<dbReference type="InterPro" id="IPR013097">
    <property type="entry name" value="Dabb"/>
</dbReference>
<sequence length="107" mass="12148">MLDPASQSVAHMVYFTLKERTPSAIGTLVASCHEHLAGHDGVVYFSAGERAPEFDRPVNDDQFDVALHVVFKDRAAHDAYQQHPRHLKFIETNKESWAQVRVFDSRV</sequence>
<evidence type="ECO:0000313" key="3">
    <source>
        <dbReference type="Proteomes" id="UP000316714"/>
    </source>
</evidence>